<dbReference type="AlphaFoldDB" id="A0A1W0WKV1"/>
<reference evidence="14" key="1">
    <citation type="submission" date="2017-01" db="EMBL/GenBank/DDBJ databases">
        <title>Comparative genomics of anhydrobiosis in the tardigrade Hypsibius dujardini.</title>
        <authorList>
            <person name="Yoshida Y."/>
            <person name="Koutsovoulos G."/>
            <person name="Laetsch D."/>
            <person name="Stevens L."/>
            <person name="Kumar S."/>
            <person name="Horikawa D."/>
            <person name="Ishino K."/>
            <person name="Komine S."/>
            <person name="Tomita M."/>
            <person name="Blaxter M."/>
            <person name="Arakawa K."/>
        </authorList>
    </citation>
    <scope>NUCLEOTIDE SEQUENCE [LARGE SCALE GENOMIC DNA]</scope>
    <source>
        <strain evidence="14">Z151</strain>
    </source>
</reference>
<proteinExistence type="predicted"/>
<keyword evidence="5 11" id="KW-0812">Transmembrane</keyword>
<comment type="cofactor">
    <cofactor evidence="1">
        <name>heme b</name>
        <dbReference type="ChEBI" id="CHEBI:60344"/>
    </cofactor>
</comment>
<evidence type="ECO:0000256" key="4">
    <source>
        <dbReference type="ARBA" id="ARBA00022617"/>
    </source>
</evidence>
<protein>
    <submittedName>
        <fullName evidence="13">Cytochrome b561</fullName>
    </submittedName>
</protein>
<comment type="subcellular location">
    <subcellularLocation>
        <location evidence="2">Membrane</location>
        <topology evidence="2">Multi-pass membrane protein</topology>
    </subcellularLocation>
</comment>
<dbReference type="Gene3D" id="1.20.120.1770">
    <property type="match status" value="1"/>
</dbReference>
<feature type="transmembrane region" description="Helical" evidence="11">
    <location>
        <begin position="225"/>
        <end position="245"/>
    </location>
</feature>
<evidence type="ECO:0000313" key="14">
    <source>
        <dbReference type="Proteomes" id="UP000192578"/>
    </source>
</evidence>
<keyword evidence="14" id="KW-1185">Reference proteome</keyword>
<dbReference type="InterPro" id="IPR043205">
    <property type="entry name" value="CYB561/CYBRD1-like"/>
</dbReference>
<feature type="transmembrane region" description="Helical" evidence="11">
    <location>
        <begin position="88"/>
        <end position="110"/>
    </location>
</feature>
<feature type="transmembrane region" description="Helical" evidence="11">
    <location>
        <begin position="157"/>
        <end position="182"/>
    </location>
</feature>
<evidence type="ECO:0000256" key="9">
    <source>
        <dbReference type="ARBA" id="ARBA00023004"/>
    </source>
</evidence>
<evidence type="ECO:0000256" key="11">
    <source>
        <dbReference type="SAM" id="Phobius"/>
    </source>
</evidence>
<feature type="domain" description="Cytochrome b561" evidence="12">
    <location>
        <begin position="51"/>
        <end position="254"/>
    </location>
</feature>
<dbReference type="Proteomes" id="UP000192578">
    <property type="component" value="Unassembled WGS sequence"/>
</dbReference>
<dbReference type="EMBL" id="MTYJ01000081">
    <property type="protein sequence ID" value="OQV15840.1"/>
    <property type="molecule type" value="Genomic_DNA"/>
</dbReference>
<dbReference type="PROSITE" id="PS50939">
    <property type="entry name" value="CYTOCHROME_B561"/>
    <property type="match status" value="1"/>
</dbReference>
<evidence type="ECO:0000256" key="7">
    <source>
        <dbReference type="ARBA" id="ARBA00022982"/>
    </source>
</evidence>
<feature type="transmembrane region" description="Helical" evidence="11">
    <location>
        <begin position="203"/>
        <end position="219"/>
    </location>
</feature>
<evidence type="ECO:0000256" key="6">
    <source>
        <dbReference type="ARBA" id="ARBA00022723"/>
    </source>
</evidence>
<dbReference type="OrthoDB" id="907479at2759"/>
<dbReference type="GO" id="GO:0016020">
    <property type="term" value="C:membrane"/>
    <property type="evidence" value="ECO:0007669"/>
    <property type="project" value="UniProtKB-SubCell"/>
</dbReference>
<keyword evidence="6" id="KW-0479">Metal-binding</keyword>
<dbReference type="SMART" id="SM00665">
    <property type="entry name" value="B561"/>
    <property type="match status" value="1"/>
</dbReference>
<organism evidence="13 14">
    <name type="scientific">Hypsibius exemplaris</name>
    <name type="common">Freshwater tardigrade</name>
    <dbReference type="NCBI Taxonomy" id="2072580"/>
    <lineage>
        <taxon>Eukaryota</taxon>
        <taxon>Metazoa</taxon>
        <taxon>Ecdysozoa</taxon>
        <taxon>Tardigrada</taxon>
        <taxon>Eutardigrada</taxon>
        <taxon>Parachela</taxon>
        <taxon>Hypsibioidea</taxon>
        <taxon>Hypsibiidae</taxon>
        <taxon>Hypsibius</taxon>
    </lineage>
</organism>
<keyword evidence="10 11" id="KW-0472">Membrane</keyword>
<dbReference type="Pfam" id="PF03188">
    <property type="entry name" value="Cytochrom_B561"/>
    <property type="match status" value="1"/>
</dbReference>
<feature type="transmembrane region" description="Helical" evidence="11">
    <location>
        <begin position="122"/>
        <end position="145"/>
    </location>
</feature>
<gene>
    <name evidence="13" type="ORF">BV898_09937</name>
</gene>
<keyword evidence="3" id="KW-0813">Transport</keyword>
<accession>A0A1W0WKV1</accession>
<keyword evidence="9" id="KW-0408">Iron</keyword>
<keyword evidence="4" id="KW-0349">Heme</keyword>
<dbReference type="InterPro" id="IPR006593">
    <property type="entry name" value="Cyt_b561/ferric_Rdtase_TM"/>
</dbReference>
<feature type="transmembrane region" description="Helical" evidence="11">
    <location>
        <begin position="45"/>
        <end position="68"/>
    </location>
</feature>
<evidence type="ECO:0000313" key="13">
    <source>
        <dbReference type="EMBL" id="OQV15840.1"/>
    </source>
</evidence>
<sequence>MARSRFSNNGDPVVSTSQRVDVRVRGSSRNGDGEGPATATNTKHLIWYSALHIFLALLAVIMLSAFLVRKKGGFSWKNPDWLQGTFNFHPLFMVMSFMLLSGVGDILYRMCRSSPNKFAVKLAHATIQLAAFSFIVVAMCAAFWYHDMQGVPHLQSAHSWIGLVIVLLVSLQWLVGFCGLLFPGFRPPLRASYVLTHKFVGRCIYLLSLGNILIGINKISAGATIMNVTALVVLLYALNGGYILAKNAFAREAVDQGDGVTVFERRISVHESQGGANRYINISTAGTGGQYQSMGEDSIVKEAMAVGRDTFNRFHERLEKKKTLDVPGEFVTHPPTTTVTD</sequence>
<evidence type="ECO:0000256" key="8">
    <source>
        <dbReference type="ARBA" id="ARBA00022989"/>
    </source>
</evidence>
<name>A0A1W0WKV1_HYPEX</name>
<keyword evidence="7" id="KW-0249">Electron transport</keyword>
<dbReference type="GO" id="GO:0046872">
    <property type="term" value="F:metal ion binding"/>
    <property type="evidence" value="ECO:0007669"/>
    <property type="project" value="UniProtKB-KW"/>
</dbReference>
<dbReference type="PANTHER" id="PTHR10106:SF0">
    <property type="entry name" value="LD36721P"/>
    <property type="match status" value="1"/>
</dbReference>
<comment type="caution">
    <text evidence="13">The sequence shown here is derived from an EMBL/GenBank/DDBJ whole genome shotgun (WGS) entry which is preliminary data.</text>
</comment>
<evidence type="ECO:0000256" key="1">
    <source>
        <dbReference type="ARBA" id="ARBA00001970"/>
    </source>
</evidence>
<evidence type="ECO:0000256" key="2">
    <source>
        <dbReference type="ARBA" id="ARBA00004141"/>
    </source>
</evidence>
<dbReference type="GO" id="GO:0016491">
    <property type="term" value="F:oxidoreductase activity"/>
    <property type="evidence" value="ECO:0007669"/>
    <property type="project" value="InterPro"/>
</dbReference>
<keyword evidence="8 11" id="KW-1133">Transmembrane helix</keyword>
<evidence type="ECO:0000256" key="3">
    <source>
        <dbReference type="ARBA" id="ARBA00022448"/>
    </source>
</evidence>
<evidence type="ECO:0000256" key="5">
    <source>
        <dbReference type="ARBA" id="ARBA00022692"/>
    </source>
</evidence>
<evidence type="ECO:0000256" key="10">
    <source>
        <dbReference type="ARBA" id="ARBA00023136"/>
    </source>
</evidence>
<dbReference type="PANTHER" id="PTHR10106">
    <property type="entry name" value="CYTOCHROME B561-RELATED"/>
    <property type="match status" value="1"/>
</dbReference>
<evidence type="ECO:0000259" key="12">
    <source>
        <dbReference type="PROSITE" id="PS50939"/>
    </source>
</evidence>